<evidence type="ECO:0008006" key="6">
    <source>
        <dbReference type="Google" id="ProtNLM"/>
    </source>
</evidence>
<evidence type="ECO:0000313" key="4">
    <source>
        <dbReference type="EMBL" id="TMW67184.1"/>
    </source>
</evidence>
<dbReference type="InterPro" id="IPR036770">
    <property type="entry name" value="Ankyrin_rpt-contain_sf"/>
</dbReference>
<dbReference type="SUPFAM" id="SSF48403">
    <property type="entry name" value="Ankyrin repeat"/>
    <property type="match status" value="1"/>
</dbReference>
<dbReference type="OrthoDB" id="6131344at2759"/>
<dbReference type="Gene3D" id="1.25.40.20">
    <property type="entry name" value="Ankyrin repeat-containing domain"/>
    <property type="match status" value="2"/>
</dbReference>
<comment type="caution">
    <text evidence="4">The sequence shown here is derived from an EMBL/GenBank/DDBJ whole genome shotgun (WGS) entry which is preliminary data.</text>
</comment>
<dbReference type="Proteomes" id="UP000794436">
    <property type="component" value="Unassembled WGS sequence"/>
</dbReference>
<gene>
    <name evidence="4" type="ORF">Poli38472_012300</name>
</gene>
<accession>A0A8K1FNC7</accession>
<keyword evidence="5" id="KW-1185">Reference proteome</keyword>
<protein>
    <recommendedName>
        <fullName evidence="6">Ankyrin</fullName>
    </recommendedName>
</protein>
<reference evidence="4" key="1">
    <citation type="submission" date="2019-03" db="EMBL/GenBank/DDBJ databases">
        <title>Long read genome sequence of the mycoparasitic Pythium oligandrum ATCC 38472 isolated from sugarbeet rhizosphere.</title>
        <authorList>
            <person name="Gaulin E."/>
        </authorList>
    </citation>
    <scope>NUCLEOTIDE SEQUENCE</scope>
    <source>
        <strain evidence="4">ATCC 38472_TT</strain>
    </source>
</reference>
<evidence type="ECO:0000313" key="5">
    <source>
        <dbReference type="Proteomes" id="UP000794436"/>
    </source>
</evidence>
<sequence>MEEATLALFQVAAEGDLAGVQRFFTLETTARIIAQTNAGHRARSDAALARNESPFRDGMSREGWNAPQGSPSRSFFDVVISNDHRHILNWFLSSDACRVIGDTMRAIISSIATTVILDRPRDSFEVLEIIFDSYLFVKVLTPMERKHAFYDMSHVACFLNLPDLLRLLLAHGSDANIADARGSLLEVCGVFGSVECLEVLVESGIFGVQHAITTDWNAPFRNVEVALALLQIGVDMQCDPNRGSPLHVATRFRCDDVVETLATLGYVDVNARYSTTSTRTHQGGTFVYTIEDMTPLMIACLPSEYQRPGFATASVLVAHGADVRQWNRDGETALHILVKNKFDADIVALLVATDPEVINLPDQEGNTPLHLMLQTMELDFAAQSCDVLLSNGADPYICNVRGESAYQVLMESEQGREYVHSHPQYFTKPSSAT</sequence>
<dbReference type="InterPro" id="IPR002110">
    <property type="entry name" value="Ankyrin_rpt"/>
</dbReference>
<feature type="repeat" description="ANK" evidence="3">
    <location>
        <begin position="364"/>
        <end position="400"/>
    </location>
</feature>
<dbReference type="SMART" id="SM00248">
    <property type="entry name" value="ANK"/>
    <property type="match status" value="5"/>
</dbReference>
<dbReference type="AlphaFoldDB" id="A0A8K1FNC7"/>
<name>A0A8K1FNC7_PYTOL</name>
<dbReference type="Pfam" id="PF12796">
    <property type="entry name" value="Ank_2"/>
    <property type="match status" value="1"/>
</dbReference>
<dbReference type="PROSITE" id="PS50088">
    <property type="entry name" value="ANK_REPEAT"/>
    <property type="match status" value="1"/>
</dbReference>
<dbReference type="PANTHER" id="PTHR24173">
    <property type="entry name" value="ANKYRIN REPEAT CONTAINING"/>
    <property type="match status" value="1"/>
</dbReference>
<keyword evidence="2 3" id="KW-0040">ANK repeat</keyword>
<evidence type="ECO:0000256" key="1">
    <source>
        <dbReference type="ARBA" id="ARBA00022737"/>
    </source>
</evidence>
<dbReference type="PANTHER" id="PTHR24173:SF74">
    <property type="entry name" value="ANKYRIN REPEAT DOMAIN-CONTAINING PROTEIN 16"/>
    <property type="match status" value="1"/>
</dbReference>
<proteinExistence type="predicted"/>
<organism evidence="4 5">
    <name type="scientific">Pythium oligandrum</name>
    <name type="common">Mycoparasitic fungus</name>
    <dbReference type="NCBI Taxonomy" id="41045"/>
    <lineage>
        <taxon>Eukaryota</taxon>
        <taxon>Sar</taxon>
        <taxon>Stramenopiles</taxon>
        <taxon>Oomycota</taxon>
        <taxon>Peronosporomycetes</taxon>
        <taxon>Pythiales</taxon>
        <taxon>Pythiaceae</taxon>
        <taxon>Pythium</taxon>
    </lineage>
</organism>
<dbReference type="EMBL" id="SPLM01000005">
    <property type="protein sequence ID" value="TMW67184.1"/>
    <property type="molecule type" value="Genomic_DNA"/>
</dbReference>
<keyword evidence="1" id="KW-0677">Repeat</keyword>
<evidence type="ECO:0000256" key="3">
    <source>
        <dbReference type="PROSITE-ProRule" id="PRU00023"/>
    </source>
</evidence>
<evidence type="ECO:0000256" key="2">
    <source>
        <dbReference type="ARBA" id="ARBA00023043"/>
    </source>
</evidence>